<protein>
    <recommendedName>
        <fullName evidence="12">Fringe-like glycosyltransferase domain-containing protein</fullName>
    </recommendedName>
</protein>
<evidence type="ECO:0000256" key="8">
    <source>
        <dbReference type="ARBA" id="ARBA00023136"/>
    </source>
</evidence>
<dbReference type="PANTHER" id="PTHR10811">
    <property type="entry name" value="FRINGE-RELATED"/>
    <property type="match status" value="1"/>
</dbReference>
<proteinExistence type="inferred from homology"/>
<keyword evidence="4" id="KW-0808">Transferase</keyword>
<gene>
    <name evidence="13" type="primary">MFNG</name>
</gene>
<accession>A0A4W4GZS2</accession>
<dbReference type="Gene3D" id="3.90.550.50">
    <property type="match status" value="1"/>
</dbReference>
<comment type="subcellular location">
    <subcellularLocation>
        <location evidence="9">Endomembrane system</location>
        <topology evidence="9">Single-pass membrane protein</topology>
    </subcellularLocation>
    <subcellularLocation>
        <location evidence="1">Membrane</location>
        <topology evidence="1">Single-pass type II membrane protein</topology>
    </subcellularLocation>
</comment>
<evidence type="ECO:0000256" key="1">
    <source>
        <dbReference type="ARBA" id="ARBA00004606"/>
    </source>
</evidence>
<keyword evidence="7 11" id="KW-1133">Transmembrane helix</keyword>
<evidence type="ECO:0000256" key="3">
    <source>
        <dbReference type="ARBA" id="ARBA00022676"/>
    </source>
</evidence>
<dbReference type="Ensembl" id="ENSEEET00000044986.2">
    <property type="protein sequence ID" value="ENSEEEP00000044482.2"/>
    <property type="gene ID" value="ENSEEEG00000021008.2"/>
</dbReference>
<dbReference type="AlphaFoldDB" id="A0A4W4GZS2"/>
<dbReference type="Pfam" id="PF02434">
    <property type="entry name" value="Fringe"/>
    <property type="match status" value="1"/>
</dbReference>
<keyword evidence="14" id="KW-1185">Reference proteome</keyword>
<feature type="compositionally biased region" description="Basic and acidic residues" evidence="10">
    <location>
        <begin position="68"/>
        <end position="81"/>
    </location>
</feature>
<evidence type="ECO:0000256" key="10">
    <source>
        <dbReference type="SAM" id="MobiDB-lite"/>
    </source>
</evidence>
<reference evidence="14" key="2">
    <citation type="journal article" date="2017" name="Sci. Adv.">
        <title>A tail of two voltages: Proteomic comparison of the three electric organs of the electric eel.</title>
        <authorList>
            <person name="Traeger L.L."/>
            <person name="Sabat G."/>
            <person name="Barrett-Wilt G.A."/>
            <person name="Wells G.B."/>
            <person name="Sussman M.R."/>
        </authorList>
    </citation>
    <scope>NUCLEOTIDE SEQUENCE [LARGE SCALE GENOMIC DNA]</scope>
</reference>
<sequence>MSTFPKESRGCRKKRTHLLLSAVLTLSFIIVLVAFQQRDRNAHRRTPELPSSPERPARAKTGPAHQVVSDKSEDPRKETSKTRGPPVLQTKDIFLAVKTTGRFHSSRLALLLQTWISRTKEHTYIFTDSPDAEISSRGFNIIATGCSPEHSHQALSCKMAAEYDHFIASGKTWLCHVDDDNYVNPDVLLSFLAAFPLDSDIYVGKPSLDRPMKAQELLKGNKTREVEFWFATGGAGFCINRRLAEKMAPWASGPRFEQTSALIRLPDDCVMGFIIERRLGVSMIQSSLFHSHLENLNLLTPRDARTQVTLSYGLFENKMNSVELKGVFTKDEDPSRFKTLHCLLYPVTTWCP</sequence>
<evidence type="ECO:0000313" key="14">
    <source>
        <dbReference type="Proteomes" id="UP000314983"/>
    </source>
</evidence>
<keyword evidence="8 11" id="KW-0472">Membrane</keyword>
<name>A0A4W4GZS2_ELEEL</name>
<keyword evidence="3" id="KW-0328">Glycosyltransferase</keyword>
<reference evidence="14" key="1">
    <citation type="journal article" date="2014" name="Science">
        <title>Nonhuman genetics. Genomic basis for the convergent evolution of electric organs.</title>
        <authorList>
            <person name="Gallant J.R."/>
            <person name="Traeger L.L."/>
            <person name="Volkening J.D."/>
            <person name="Moffett H."/>
            <person name="Chen P.H."/>
            <person name="Novina C.D."/>
            <person name="Phillips G.N.Jr."/>
            <person name="Anand R."/>
            <person name="Wells G.B."/>
            <person name="Pinch M."/>
            <person name="Guth R."/>
            <person name="Unguez G.A."/>
            <person name="Albert J.S."/>
            <person name="Zakon H.H."/>
            <person name="Samanta M.P."/>
            <person name="Sussman M.R."/>
        </authorList>
    </citation>
    <scope>NUCLEOTIDE SEQUENCE [LARGE SCALE GENOMIC DNA]</scope>
</reference>
<evidence type="ECO:0000256" key="5">
    <source>
        <dbReference type="ARBA" id="ARBA00022692"/>
    </source>
</evidence>
<dbReference type="OMA" id="GSHFVDT"/>
<dbReference type="GO" id="GO:0016020">
    <property type="term" value="C:membrane"/>
    <property type="evidence" value="ECO:0007669"/>
    <property type="project" value="UniProtKB-SubCell"/>
</dbReference>
<evidence type="ECO:0000256" key="2">
    <source>
        <dbReference type="ARBA" id="ARBA00008661"/>
    </source>
</evidence>
<evidence type="ECO:0000256" key="4">
    <source>
        <dbReference type="ARBA" id="ARBA00022679"/>
    </source>
</evidence>
<evidence type="ECO:0000259" key="12">
    <source>
        <dbReference type="Pfam" id="PF02434"/>
    </source>
</evidence>
<dbReference type="Proteomes" id="UP000314983">
    <property type="component" value="Chromosome 21"/>
</dbReference>
<evidence type="ECO:0000256" key="7">
    <source>
        <dbReference type="ARBA" id="ARBA00022989"/>
    </source>
</evidence>
<dbReference type="GO" id="GO:0016757">
    <property type="term" value="F:glycosyltransferase activity"/>
    <property type="evidence" value="ECO:0007669"/>
    <property type="project" value="UniProtKB-KW"/>
</dbReference>
<feature type="transmembrane region" description="Helical" evidence="11">
    <location>
        <begin position="16"/>
        <end position="35"/>
    </location>
</feature>
<evidence type="ECO:0000256" key="9">
    <source>
        <dbReference type="ARBA" id="ARBA00037847"/>
    </source>
</evidence>
<reference evidence="13" key="3">
    <citation type="submission" date="2020-05" db="EMBL/GenBank/DDBJ databases">
        <title>Electrophorus electricus (electric eel) genome, fEleEle1, primary haplotype.</title>
        <authorList>
            <person name="Myers G."/>
            <person name="Meyer A."/>
            <person name="Fedrigo O."/>
            <person name="Formenti G."/>
            <person name="Rhie A."/>
            <person name="Tracey A."/>
            <person name="Sims Y."/>
            <person name="Jarvis E.D."/>
        </authorList>
    </citation>
    <scope>NUCLEOTIDE SEQUENCE [LARGE SCALE GENOMIC DNA]</scope>
</reference>
<evidence type="ECO:0000256" key="11">
    <source>
        <dbReference type="SAM" id="Phobius"/>
    </source>
</evidence>
<comment type="similarity">
    <text evidence="2">Belongs to the glycosyltransferase 31 family.</text>
</comment>
<organism evidence="13 14">
    <name type="scientific">Electrophorus electricus</name>
    <name type="common">Electric eel</name>
    <name type="synonym">Gymnotus electricus</name>
    <dbReference type="NCBI Taxonomy" id="8005"/>
    <lineage>
        <taxon>Eukaryota</taxon>
        <taxon>Metazoa</taxon>
        <taxon>Chordata</taxon>
        <taxon>Craniata</taxon>
        <taxon>Vertebrata</taxon>
        <taxon>Euteleostomi</taxon>
        <taxon>Actinopterygii</taxon>
        <taxon>Neopterygii</taxon>
        <taxon>Teleostei</taxon>
        <taxon>Ostariophysi</taxon>
        <taxon>Gymnotiformes</taxon>
        <taxon>Gymnotoidei</taxon>
        <taxon>Gymnotidae</taxon>
        <taxon>Electrophorus</taxon>
    </lineage>
</organism>
<dbReference type="InterPro" id="IPR003378">
    <property type="entry name" value="Fringe-like_glycosylTrfase"/>
</dbReference>
<dbReference type="STRING" id="8005.ENSEEEP00000044482"/>
<feature type="region of interest" description="Disordered" evidence="10">
    <location>
        <begin position="41"/>
        <end position="85"/>
    </location>
</feature>
<dbReference type="GO" id="GO:0012505">
    <property type="term" value="C:endomembrane system"/>
    <property type="evidence" value="ECO:0007669"/>
    <property type="project" value="UniProtKB-SubCell"/>
</dbReference>
<evidence type="ECO:0000256" key="6">
    <source>
        <dbReference type="ARBA" id="ARBA00022968"/>
    </source>
</evidence>
<dbReference type="GeneTree" id="ENSGT00940000159564"/>
<reference evidence="13" key="4">
    <citation type="submission" date="2025-08" db="UniProtKB">
        <authorList>
            <consortium name="Ensembl"/>
        </authorList>
    </citation>
    <scope>IDENTIFICATION</scope>
</reference>
<keyword evidence="6" id="KW-0735">Signal-anchor</keyword>
<evidence type="ECO:0000313" key="13">
    <source>
        <dbReference type="Ensembl" id="ENSEEEP00000044482.2"/>
    </source>
</evidence>
<feature type="domain" description="Fringe-like glycosyltransferase" evidence="12">
    <location>
        <begin position="88"/>
        <end position="336"/>
    </location>
</feature>
<reference evidence="13" key="5">
    <citation type="submission" date="2025-09" db="UniProtKB">
        <authorList>
            <consortium name="Ensembl"/>
        </authorList>
    </citation>
    <scope>IDENTIFICATION</scope>
</reference>
<keyword evidence="5 11" id="KW-0812">Transmembrane</keyword>